<evidence type="ECO:0000256" key="1">
    <source>
        <dbReference type="SAM" id="Phobius"/>
    </source>
</evidence>
<protein>
    <submittedName>
        <fullName evidence="2">Uncharacterized protein</fullName>
    </submittedName>
</protein>
<dbReference type="EMBL" id="RCHS01002271">
    <property type="protein sequence ID" value="RMX48489.1"/>
    <property type="molecule type" value="Genomic_DNA"/>
</dbReference>
<accession>A0A3M6U4K0</accession>
<proteinExistence type="predicted"/>
<feature type="transmembrane region" description="Helical" evidence="1">
    <location>
        <begin position="29"/>
        <end position="58"/>
    </location>
</feature>
<dbReference type="AlphaFoldDB" id="A0A3M6U4K0"/>
<reference evidence="2 3" key="1">
    <citation type="journal article" date="2018" name="Sci. Rep.">
        <title>Comparative analysis of the Pocillopora damicornis genome highlights role of immune system in coral evolution.</title>
        <authorList>
            <person name="Cunning R."/>
            <person name="Bay R.A."/>
            <person name="Gillette P."/>
            <person name="Baker A.C."/>
            <person name="Traylor-Knowles N."/>
        </authorList>
    </citation>
    <scope>NUCLEOTIDE SEQUENCE [LARGE SCALE GENOMIC DNA]</scope>
    <source>
        <strain evidence="2">RSMAS</strain>
        <tissue evidence="2">Whole animal</tissue>
    </source>
</reference>
<keyword evidence="1" id="KW-0472">Membrane</keyword>
<comment type="caution">
    <text evidence="2">The sequence shown here is derived from an EMBL/GenBank/DDBJ whole genome shotgun (WGS) entry which is preliminary data.</text>
</comment>
<evidence type="ECO:0000313" key="2">
    <source>
        <dbReference type="EMBL" id="RMX48489.1"/>
    </source>
</evidence>
<keyword evidence="3" id="KW-1185">Reference proteome</keyword>
<sequence length="162" mass="17990">MVIRPEKNSGFYRILTRYLRDTNAVLHQVAFAVTMIVLYSQVIVAHACHAAVLFISWCDPNDGNPLNYRQHGVLGVRKRITLMVTTVSVMFAICWGAESVEYVLRIVSNLNIIFVHITTVDTKMLFDSAANPLCVCPPELSVQTRGQGNDVLHTPCGTQALS</sequence>
<keyword evidence="1" id="KW-1133">Transmembrane helix</keyword>
<organism evidence="2 3">
    <name type="scientific">Pocillopora damicornis</name>
    <name type="common">Cauliflower coral</name>
    <name type="synonym">Millepora damicornis</name>
    <dbReference type="NCBI Taxonomy" id="46731"/>
    <lineage>
        <taxon>Eukaryota</taxon>
        <taxon>Metazoa</taxon>
        <taxon>Cnidaria</taxon>
        <taxon>Anthozoa</taxon>
        <taxon>Hexacorallia</taxon>
        <taxon>Scleractinia</taxon>
        <taxon>Astrocoeniina</taxon>
        <taxon>Pocilloporidae</taxon>
        <taxon>Pocillopora</taxon>
    </lineage>
</organism>
<gene>
    <name evidence="2" type="ORF">pdam_00008474</name>
</gene>
<keyword evidence="1" id="KW-0812">Transmembrane</keyword>
<dbReference type="Proteomes" id="UP000275408">
    <property type="component" value="Unassembled WGS sequence"/>
</dbReference>
<name>A0A3M6U4K0_POCDA</name>
<evidence type="ECO:0000313" key="3">
    <source>
        <dbReference type="Proteomes" id="UP000275408"/>
    </source>
</evidence>